<feature type="domain" description="PNPLA" evidence="3">
    <location>
        <begin position="9"/>
        <end position="189"/>
    </location>
</feature>
<comment type="caution">
    <text evidence="4">The sequence shown here is derived from an EMBL/GenBank/DDBJ whole genome shotgun (WGS) entry which is preliminary data.</text>
</comment>
<feature type="active site" description="Proton acceptor" evidence="2">
    <location>
        <position position="175"/>
    </location>
</feature>
<dbReference type="InterPro" id="IPR033562">
    <property type="entry name" value="PLPL"/>
</dbReference>
<evidence type="ECO:0000313" key="5">
    <source>
        <dbReference type="Proteomes" id="UP001165060"/>
    </source>
</evidence>
<dbReference type="Pfam" id="PF01734">
    <property type="entry name" value="Patatin"/>
    <property type="match status" value="1"/>
</dbReference>
<dbReference type="SUPFAM" id="SSF52151">
    <property type="entry name" value="FabD/lysophospholipase-like"/>
    <property type="match status" value="1"/>
</dbReference>
<keyword evidence="2" id="KW-0442">Lipid degradation</keyword>
<keyword evidence="5" id="KW-1185">Reference proteome</keyword>
<reference evidence="4 5" key="1">
    <citation type="journal article" date="2023" name="Commun. Biol.">
        <title>Genome analysis of Parmales, the sister group of diatoms, reveals the evolutionary specialization of diatoms from phago-mixotrophs to photoautotrophs.</title>
        <authorList>
            <person name="Ban H."/>
            <person name="Sato S."/>
            <person name="Yoshikawa S."/>
            <person name="Yamada K."/>
            <person name="Nakamura Y."/>
            <person name="Ichinomiya M."/>
            <person name="Sato N."/>
            <person name="Blanc-Mathieu R."/>
            <person name="Endo H."/>
            <person name="Kuwata A."/>
            <person name="Ogata H."/>
        </authorList>
    </citation>
    <scope>NUCLEOTIDE SEQUENCE [LARGE SCALE GENOMIC DNA]</scope>
</reference>
<dbReference type="PANTHER" id="PTHR12406">
    <property type="entry name" value="CALCIUM-INDEPENDENT PHOSPHOLIPASE A2 IPLA2 -RELATED"/>
    <property type="match status" value="1"/>
</dbReference>
<accession>A0ABQ6MQW8</accession>
<proteinExistence type="predicted"/>
<organism evidence="4 5">
    <name type="scientific">Tetraparma gracilis</name>
    <dbReference type="NCBI Taxonomy" id="2962635"/>
    <lineage>
        <taxon>Eukaryota</taxon>
        <taxon>Sar</taxon>
        <taxon>Stramenopiles</taxon>
        <taxon>Ochrophyta</taxon>
        <taxon>Bolidophyceae</taxon>
        <taxon>Parmales</taxon>
        <taxon>Triparmaceae</taxon>
        <taxon>Tetraparma</taxon>
    </lineage>
</organism>
<dbReference type="InterPro" id="IPR016035">
    <property type="entry name" value="Acyl_Trfase/lysoPLipase"/>
</dbReference>
<dbReference type="PANTHER" id="PTHR12406:SF45">
    <property type="entry name" value="PATATIN"/>
    <property type="match status" value="1"/>
</dbReference>
<gene>
    <name evidence="4" type="ORF">TeGR_g14949</name>
</gene>
<evidence type="ECO:0000256" key="1">
    <source>
        <dbReference type="ARBA" id="ARBA00023098"/>
    </source>
</evidence>
<dbReference type="EMBL" id="BRYB01001688">
    <property type="protein sequence ID" value="GMI31164.1"/>
    <property type="molecule type" value="Genomic_DNA"/>
</dbReference>
<comment type="caution">
    <text evidence="2">Lacks conserved residue(s) required for the propagation of feature annotation.</text>
</comment>
<evidence type="ECO:0000313" key="4">
    <source>
        <dbReference type="EMBL" id="GMI31164.1"/>
    </source>
</evidence>
<evidence type="ECO:0000259" key="3">
    <source>
        <dbReference type="PROSITE" id="PS51635"/>
    </source>
</evidence>
<protein>
    <recommendedName>
        <fullName evidence="3">PNPLA domain-containing protein</fullName>
    </recommendedName>
</protein>
<evidence type="ECO:0000256" key="2">
    <source>
        <dbReference type="PROSITE-ProRule" id="PRU01161"/>
    </source>
</evidence>
<dbReference type="InterPro" id="IPR002641">
    <property type="entry name" value="PNPLA_dom"/>
</dbReference>
<keyword evidence="2" id="KW-0378">Hydrolase</keyword>
<name>A0ABQ6MQW8_9STRA</name>
<dbReference type="Proteomes" id="UP001165060">
    <property type="component" value="Unassembled WGS sequence"/>
</dbReference>
<feature type="active site" description="Nucleophile" evidence="2">
    <location>
        <position position="49"/>
    </location>
</feature>
<keyword evidence="1 2" id="KW-0443">Lipid metabolism</keyword>
<feature type="short sequence motif" description="GXSXG" evidence="2">
    <location>
        <begin position="47"/>
        <end position="51"/>
    </location>
</feature>
<sequence>MLGPPAPTLALPGGGIYFYHIAGQLTYLRERLPAFSSSAPPGYNLVGASAGSLAAALFCYGVDFEEATALAVRQAEDFGLFERPLGLAGVWGQLVDQWLEGLIPAEGAGFELPSNLGLLVTPATPGALFGDEPRAQVREFRTRRDLIDACMSSVHIPFFMDKQPARSFRGEPVIDGSFRSRPSDYSFSGSAAESVVFLDYKGDEKLGQTAGGFVKLVTPDGVYKMMELGYDFAAKRHSAGDFRAFEEI</sequence>
<dbReference type="PROSITE" id="PS51635">
    <property type="entry name" value="PNPLA"/>
    <property type="match status" value="1"/>
</dbReference>